<dbReference type="AlphaFoldDB" id="A0A3E1NS95"/>
<comment type="caution">
    <text evidence="1">The sequence shown here is derived from an EMBL/GenBank/DDBJ whole genome shotgun (WGS) entry which is preliminary data.</text>
</comment>
<name>A0A3E1NS95_9BACT</name>
<reference evidence="1 2" key="1">
    <citation type="submission" date="2018-08" db="EMBL/GenBank/DDBJ databases">
        <title>Chitinophaga sp. K20C18050901, a novel bacterium isolated from forest soil.</title>
        <authorList>
            <person name="Wang C."/>
        </authorList>
    </citation>
    <scope>NUCLEOTIDE SEQUENCE [LARGE SCALE GENOMIC DNA]</scope>
    <source>
        <strain evidence="1 2">K20C18050901</strain>
    </source>
</reference>
<proteinExistence type="predicted"/>
<organism evidence="1 2">
    <name type="scientific">Chitinophaga silvisoli</name>
    <dbReference type="NCBI Taxonomy" id="2291814"/>
    <lineage>
        <taxon>Bacteria</taxon>
        <taxon>Pseudomonadati</taxon>
        <taxon>Bacteroidota</taxon>
        <taxon>Chitinophagia</taxon>
        <taxon>Chitinophagales</taxon>
        <taxon>Chitinophagaceae</taxon>
        <taxon>Chitinophaga</taxon>
    </lineage>
</organism>
<evidence type="ECO:0000313" key="2">
    <source>
        <dbReference type="Proteomes" id="UP000261174"/>
    </source>
</evidence>
<accession>A0A3E1NS95</accession>
<dbReference type="OrthoDB" id="770510at2"/>
<keyword evidence="2" id="KW-1185">Reference proteome</keyword>
<gene>
    <name evidence="1" type="ORF">DXN04_32290</name>
</gene>
<sequence length="85" mass="9779">MSVMNEALLKLLDKSYAPSQLVETTYQKFDLAFKTDEEGLPILLFLGTKDKEGKIRGERYARRIVRNEEGKIVKSHWDHKGKATP</sequence>
<evidence type="ECO:0000313" key="1">
    <source>
        <dbReference type="EMBL" id="RFM30793.1"/>
    </source>
</evidence>
<dbReference type="EMBL" id="QTJV01000019">
    <property type="protein sequence ID" value="RFM30793.1"/>
    <property type="molecule type" value="Genomic_DNA"/>
</dbReference>
<dbReference type="Proteomes" id="UP000261174">
    <property type="component" value="Unassembled WGS sequence"/>
</dbReference>
<protein>
    <submittedName>
        <fullName evidence="1">Uncharacterized protein</fullName>
    </submittedName>
</protein>